<keyword evidence="2" id="KW-0413">Isomerase</keyword>
<dbReference type="SUPFAM" id="SSF51658">
    <property type="entry name" value="Xylose isomerase-like"/>
    <property type="match status" value="1"/>
</dbReference>
<dbReference type="OrthoDB" id="2799545at2"/>
<dbReference type="GO" id="GO:0016853">
    <property type="term" value="F:isomerase activity"/>
    <property type="evidence" value="ECO:0007669"/>
    <property type="project" value="UniProtKB-KW"/>
</dbReference>
<keyword evidence="3" id="KW-1185">Reference proteome</keyword>
<protein>
    <submittedName>
        <fullName evidence="2">Xylose isomerase</fullName>
    </submittedName>
</protein>
<dbReference type="EMBL" id="CP011013">
    <property type="protein sequence ID" value="AJT49703.1"/>
    <property type="molecule type" value="Genomic_DNA"/>
</dbReference>
<organism evidence="2 3">
    <name type="scientific">Limosilactobacillus mucosae LM1</name>
    <dbReference type="NCBI Taxonomy" id="1130798"/>
    <lineage>
        <taxon>Bacteria</taxon>
        <taxon>Bacillati</taxon>
        <taxon>Bacillota</taxon>
        <taxon>Bacilli</taxon>
        <taxon>Lactobacillales</taxon>
        <taxon>Lactobacillaceae</taxon>
        <taxon>Limosilactobacillus</taxon>
    </lineage>
</organism>
<dbReference type="RefSeq" id="WP_006500803.1">
    <property type="nucleotide sequence ID" value="NZ_CP011013.1"/>
</dbReference>
<proteinExistence type="predicted"/>
<dbReference type="STRING" id="1130798.LBLM1_00350"/>
<sequence length="273" mass="31102">MKILLGLKGSSQRAQIDDRLQHHPDVYEFYTDASDFTPNGYQHLYEAVQYVQSRGVSRIVLHHPMKFGATHAEIVAPEKQFPELYRFVEETTMQLIDLAKDLDVQCLIHGAYAQETTKYIDCYPNLVAAQQAAFDRLDRFAKAGGSHIMFENSIAPVFAYGDPAMEDEILSHHYRLAFDTSHCFIWLHGNNQGLQKSLRHLKDQIVHYHLVDSMGQTHDSLPLGTGKIDWRGVLPCLNPDATSIYEINLSNQEDCQEQLQSHAYLTRLAQALD</sequence>
<evidence type="ECO:0000313" key="2">
    <source>
        <dbReference type="EMBL" id="AJT49703.1"/>
    </source>
</evidence>
<evidence type="ECO:0000259" key="1">
    <source>
        <dbReference type="Pfam" id="PF01261"/>
    </source>
</evidence>
<dbReference type="InterPro" id="IPR036237">
    <property type="entry name" value="Xyl_isomerase-like_sf"/>
</dbReference>
<evidence type="ECO:0000313" key="3">
    <source>
        <dbReference type="Proteomes" id="UP000003645"/>
    </source>
</evidence>
<dbReference type="Proteomes" id="UP000003645">
    <property type="component" value="Chromosome"/>
</dbReference>
<name>A0A0D4CHV6_LIMMU</name>
<gene>
    <name evidence="2" type="ORF">LBLM1_00350</name>
</gene>
<reference evidence="2 3" key="1">
    <citation type="journal article" date="2012" name="J. Bacteriol.">
        <title>Genome sequence of Lactobacillus mucosae LM1, isolated from piglet feces.</title>
        <authorList>
            <person name="Lee J.H."/>
            <person name="Valeriano V.D."/>
            <person name="Shin Y.R."/>
            <person name="Chae J.P."/>
            <person name="Kim G.B."/>
            <person name="Ham J.S."/>
            <person name="Chun J."/>
            <person name="Kang D.K."/>
        </authorList>
    </citation>
    <scope>NUCLEOTIDE SEQUENCE [LARGE SCALE GENOMIC DNA]</scope>
    <source>
        <strain evidence="2 3">LM1</strain>
    </source>
</reference>
<feature type="domain" description="Xylose isomerase-like TIM barrel" evidence="1">
    <location>
        <begin position="45"/>
        <end position="235"/>
    </location>
</feature>
<dbReference type="KEGG" id="lmu:LBLM1_00350"/>
<dbReference type="Gene3D" id="3.20.20.150">
    <property type="entry name" value="Divalent-metal-dependent TIM barrel enzymes"/>
    <property type="match status" value="1"/>
</dbReference>
<accession>A0A0D4CHV6</accession>
<dbReference type="InterPro" id="IPR013022">
    <property type="entry name" value="Xyl_isomerase-like_TIM-brl"/>
</dbReference>
<dbReference type="Pfam" id="PF01261">
    <property type="entry name" value="AP_endonuc_2"/>
    <property type="match status" value="1"/>
</dbReference>
<dbReference type="HOGENOM" id="CLU_087946_0_0_9"/>
<dbReference type="AlphaFoldDB" id="A0A0D4CHV6"/>